<proteinExistence type="predicted"/>
<evidence type="ECO:0000259" key="1">
    <source>
        <dbReference type="Pfam" id="PF10544"/>
    </source>
</evidence>
<sequence length="422" mass="48133">MAPKKSNTVYTDDDLLKSVKSLTISDSAPAAPLRNTVVRSLSTSEEASENETTVISVQTNSDPFANGPMLNPEANWARMTCQECERKSIENFYFSSFYCQDHGSAIADQWRLDCVHRKCNRASYKLLHPHDNEQTFQCGYHCLNDKSRIFGTRFRTQSKDFLLQAGDRENVLISGKDFDKMAFDYSYSSEIKDNIRQVIQEFQDLLNFDSVEAAKKKHEGIMQGLDANKDCDDKELRNIHGQYRDKLAQGYVYAVLYKNDDTPNSGRLSIKIGYSKDVDKRIEGYKCKTIYRRALAVIPSEVKETRNGLHTTLLSPLFGVHLLEQILHAVLVQRQRDHPCNCGQNGRRVTHAEVFVFEPVHGVPDELEAALIRVEDLKKQMNGWLDIIRKAESAFKDANEAHKPIFSAIQQKLKQAGRKPIY</sequence>
<accession>A0A9P3LT67</accession>
<dbReference type="Pfam" id="PF10544">
    <property type="entry name" value="T5orf172"/>
    <property type="match status" value="1"/>
</dbReference>
<evidence type="ECO:0000313" key="2">
    <source>
        <dbReference type="EMBL" id="GJJ69325.1"/>
    </source>
</evidence>
<name>A0A9P3LT67_9FUNG</name>
<dbReference type="InterPro" id="IPR018306">
    <property type="entry name" value="Phage_T5_Orf172_DNA-bd"/>
</dbReference>
<keyword evidence="3" id="KW-1185">Reference proteome</keyword>
<reference evidence="2" key="1">
    <citation type="submission" date="2021-11" db="EMBL/GenBank/DDBJ databases">
        <authorList>
            <person name="Herlambang A."/>
            <person name="Guo Y."/>
            <person name="Takashima Y."/>
            <person name="Nishizawa T."/>
        </authorList>
    </citation>
    <scope>NUCLEOTIDE SEQUENCE</scope>
    <source>
        <strain evidence="2">E1425</strain>
    </source>
</reference>
<comment type="caution">
    <text evidence="2">The sequence shown here is derived from an EMBL/GenBank/DDBJ whole genome shotgun (WGS) entry which is preliminary data.</text>
</comment>
<organism evidence="2 3">
    <name type="scientific">Entomortierella parvispora</name>
    <dbReference type="NCBI Taxonomy" id="205924"/>
    <lineage>
        <taxon>Eukaryota</taxon>
        <taxon>Fungi</taxon>
        <taxon>Fungi incertae sedis</taxon>
        <taxon>Mucoromycota</taxon>
        <taxon>Mortierellomycotina</taxon>
        <taxon>Mortierellomycetes</taxon>
        <taxon>Mortierellales</taxon>
        <taxon>Mortierellaceae</taxon>
        <taxon>Entomortierella</taxon>
    </lineage>
</organism>
<feature type="domain" description="Bacteriophage T5 Orf172 DNA-binding" evidence="1">
    <location>
        <begin position="250"/>
        <end position="365"/>
    </location>
</feature>
<dbReference type="EMBL" id="BQFW01000002">
    <property type="protein sequence ID" value="GJJ69325.1"/>
    <property type="molecule type" value="Genomic_DNA"/>
</dbReference>
<gene>
    <name evidence="2" type="ORF">EMPS_01671</name>
</gene>
<dbReference type="OrthoDB" id="2442840at2759"/>
<reference evidence="2" key="2">
    <citation type="journal article" date="2022" name="Microbiol. Resour. Announc.">
        <title>Whole-Genome Sequence of Entomortierella parvispora E1425, a Mucoromycotan Fungus Associated with Burkholderiaceae-Related Endosymbiotic Bacteria.</title>
        <authorList>
            <person name="Herlambang A."/>
            <person name="Guo Y."/>
            <person name="Takashima Y."/>
            <person name="Narisawa K."/>
            <person name="Ohta H."/>
            <person name="Nishizawa T."/>
        </authorList>
    </citation>
    <scope>NUCLEOTIDE SEQUENCE</scope>
    <source>
        <strain evidence="2">E1425</strain>
    </source>
</reference>
<dbReference type="Proteomes" id="UP000827284">
    <property type="component" value="Unassembled WGS sequence"/>
</dbReference>
<dbReference type="AlphaFoldDB" id="A0A9P3LT67"/>
<protein>
    <recommendedName>
        <fullName evidence="1">Bacteriophage T5 Orf172 DNA-binding domain-containing protein</fullName>
    </recommendedName>
</protein>
<evidence type="ECO:0000313" key="3">
    <source>
        <dbReference type="Proteomes" id="UP000827284"/>
    </source>
</evidence>